<dbReference type="AlphaFoldDB" id="A0AAV5VEW1"/>
<feature type="coiled-coil region" evidence="1">
    <location>
        <begin position="143"/>
        <end position="205"/>
    </location>
</feature>
<keyword evidence="1" id="KW-0175">Coiled coil</keyword>
<dbReference type="EMBL" id="BTSY01000002">
    <property type="protein sequence ID" value="GMT16692.1"/>
    <property type="molecule type" value="Genomic_DNA"/>
</dbReference>
<name>A0AAV5VEW1_9BILA</name>
<proteinExistence type="predicted"/>
<dbReference type="Proteomes" id="UP001432322">
    <property type="component" value="Unassembled WGS sequence"/>
</dbReference>
<comment type="caution">
    <text evidence="2">The sequence shown here is derived from an EMBL/GenBank/DDBJ whole genome shotgun (WGS) entry which is preliminary data.</text>
</comment>
<gene>
    <name evidence="2" type="ORF">PFISCL1PPCAC_7989</name>
</gene>
<keyword evidence="3" id="KW-1185">Reference proteome</keyword>
<feature type="non-terminal residue" evidence="2">
    <location>
        <position position="1"/>
    </location>
</feature>
<evidence type="ECO:0000313" key="2">
    <source>
        <dbReference type="EMBL" id="GMT16692.1"/>
    </source>
</evidence>
<feature type="non-terminal residue" evidence="2">
    <location>
        <position position="210"/>
    </location>
</feature>
<evidence type="ECO:0000313" key="3">
    <source>
        <dbReference type="Proteomes" id="UP001432322"/>
    </source>
</evidence>
<accession>A0AAV5VEW1</accession>
<evidence type="ECO:0000256" key="1">
    <source>
        <dbReference type="SAM" id="Coils"/>
    </source>
</evidence>
<sequence>QEMLDLVEGRKPKILSIKLCKFMEDISSDSRYSIPYRFYHLVSIIGDRFDSNRWNTITIQMALIMYWDMPSLMRDALKFFFESKKTDDCDFRHITRSIELLHKADIDWLIAEGLETEEMISHVKSIRKDDGEDYSTVERREGLKRREEKEEERKRRNEKITEEWSKLRKVREEKEKRENERKRMIVEIEEEIERKRIKREEKRGRRRSID</sequence>
<organism evidence="2 3">
    <name type="scientific">Pristionchus fissidentatus</name>
    <dbReference type="NCBI Taxonomy" id="1538716"/>
    <lineage>
        <taxon>Eukaryota</taxon>
        <taxon>Metazoa</taxon>
        <taxon>Ecdysozoa</taxon>
        <taxon>Nematoda</taxon>
        <taxon>Chromadorea</taxon>
        <taxon>Rhabditida</taxon>
        <taxon>Rhabditina</taxon>
        <taxon>Diplogasteromorpha</taxon>
        <taxon>Diplogasteroidea</taxon>
        <taxon>Neodiplogasteridae</taxon>
        <taxon>Pristionchus</taxon>
    </lineage>
</organism>
<protein>
    <submittedName>
        <fullName evidence="2">Uncharacterized protein</fullName>
    </submittedName>
</protein>
<reference evidence="2" key="1">
    <citation type="submission" date="2023-10" db="EMBL/GenBank/DDBJ databases">
        <title>Genome assembly of Pristionchus species.</title>
        <authorList>
            <person name="Yoshida K."/>
            <person name="Sommer R.J."/>
        </authorList>
    </citation>
    <scope>NUCLEOTIDE SEQUENCE</scope>
    <source>
        <strain evidence="2">RS5133</strain>
    </source>
</reference>